<feature type="compositionally biased region" description="Basic and acidic residues" evidence="2">
    <location>
        <begin position="521"/>
        <end position="531"/>
    </location>
</feature>
<keyword evidence="4" id="KW-1185">Reference proteome</keyword>
<evidence type="ECO:0000256" key="1">
    <source>
        <dbReference type="ARBA" id="ARBA00005350"/>
    </source>
</evidence>
<evidence type="ECO:0000256" key="2">
    <source>
        <dbReference type="SAM" id="MobiDB-lite"/>
    </source>
</evidence>
<dbReference type="Pfam" id="PF03803">
    <property type="entry name" value="Scramblase"/>
    <property type="match status" value="2"/>
</dbReference>
<dbReference type="PANTHER" id="PTHR23248:SF9">
    <property type="entry name" value="PHOSPHOLIPID SCRAMBLASE"/>
    <property type="match status" value="1"/>
</dbReference>
<proteinExistence type="inferred from homology"/>
<dbReference type="EMBL" id="ML991812">
    <property type="protein sequence ID" value="KAF2232792.1"/>
    <property type="molecule type" value="Genomic_DNA"/>
</dbReference>
<feature type="region of interest" description="Disordered" evidence="2">
    <location>
        <begin position="261"/>
        <end position="294"/>
    </location>
</feature>
<dbReference type="OrthoDB" id="191150at2759"/>
<feature type="region of interest" description="Disordered" evidence="2">
    <location>
        <begin position="21"/>
        <end position="68"/>
    </location>
</feature>
<dbReference type="InterPro" id="IPR005552">
    <property type="entry name" value="Scramblase"/>
</dbReference>
<reference evidence="3" key="1">
    <citation type="journal article" date="2020" name="Stud. Mycol.">
        <title>101 Dothideomycetes genomes: a test case for predicting lifestyles and emergence of pathogens.</title>
        <authorList>
            <person name="Haridas S."/>
            <person name="Albert R."/>
            <person name="Binder M."/>
            <person name="Bloem J."/>
            <person name="Labutti K."/>
            <person name="Salamov A."/>
            <person name="Andreopoulos B."/>
            <person name="Baker S."/>
            <person name="Barry K."/>
            <person name="Bills G."/>
            <person name="Bluhm B."/>
            <person name="Cannon C."/>
            <person name="Castanera R."/>
            <person name="Culley D."/>
            <person name="Daum C."/>
            <person name="Ezra D."/>
            <person name="Gonzalez J."/>
            <person name="Henrissat B."/>
            <person name="Kuo A."/>
            <person name="Liang C."/>
            <person name="Lipzen A."/>
            <person name="Lutzoni F."/>
            <person name="Magnuson J."/>
            <person name="Mondo S."/>
            <person name="Nolan M."/>
            <person name="Ohm R."/>
            <person name="Pangilinan J."/>
            <person name="Park H.-J."/>
            <person name="Ramirez L."/>
            <person name="Alfaro M."/>
            <person name="Sun H."/>
            <person name="Tritt A."/>
            <person name="Yoshinaga Y."/>
            <person name="Zwiers L.-H."/>
            <person name="Turgeon B."/>
            <person name="Goodwin S."/>
            <person name="Spatafora J."/>
            <person name="Crous P."/>
            <person name="Grigoriev I."/>
        </authorList>
    </citation>
    <scope>NUCLEOTIDE SEQUENCE</scope>
    <source>
        <strain evidence="3">Tuck. ex Michener</strain>
    </source>
</reference>
<evidence type="ECO:0000313" key="4">
    <source>
        <dbReference type="Proteomes" id="UP000800092"/>
    </source>
</evidence>
<feature type="compositionally biased region" description="Gly residues" evidence="2">
    <location>
        <begin position="558"/>
        <end position="594"/>
    </location>
</feature>
<dbReference type="Proteomes" id="UP000800092">
    <property type="component" value="Unassembled WGS sequence"/>
</dbReference>
<accession>A0A6A6H469</accession>
<evidence type="ECO:0000313" key="3">
    <source>
        <dbReference type="EMBL" id="KAF2232792.1"/>
    </source>
</evidence>
<dbReference type="PANTHER" id="PTHR23248">
    <property type="entry name" value="PHOSPHOLIPID SCRAMBLASE-RELATED"/>
    <property type="match status" value="1"/>
</dbReference>
<gene>
    <name evidence="3" type="ORF">EV356DRAFT_504782</name>
</gene>
<feature type="region of interest" description="Disordered" evidence="2">
    <location>
        <begin position="503"/>
        <end position="601"/>
    </location>
</feature>
<dbReference type="GO" id="GO:0017128">
    <property type="term" value="F:phospholipid scramblase activity"/>
    <property type="evidence" value="ECO:0007669"/>
    <property type="project" value="InterPro"/>
</dbReference>
<name>A0A6A6H469_VIRVR</name>
<protein>
    <submittedName>
        <fullName evidence="3">Scramblase-domain-containing protein</fullName>
    </submittedName>
</protein>
<dbReference type="GO" id="GO:0005886">
    <property type="term" value="C:plasma membrane"/>
    <property type="evidence" value="ECO:0007669"/>
    <property type="project" value="TreeGrafter"/>
</dbReference>
<organism evidence="3 4">
    <name type="scientific">Viridothelium virens</name>
    <name type="common">Speckled blister lichen</name>
    <name type="synonym">Trypethelium virens</name>
    <dbReference type="NCBI Taxonomy" id="1048519"/>
    <lineage>
        <taxon>Eukaryota</taxon>
        <taxon>Fungi</taxon>
        <taxon>Dikarya</taxon>
        <taxon>Ascomycota</taxon>
        <taxon>Pezizomycotina</taxon>
        <taxon>Dothideomycetes</taxon>
        <taxon>Dothideomycetes incertae sedis</taxon>
        <taxon>Trypetheliales</taxon>
        <taxon>Trypetheliaceae</taxon>
        <taxon>Viridothelium</taxon>
    </lineage>
</organism>
<feature type="compositionally biased region" description="Low complexity" evidence="2">
    <location>
        <begin position="275"/>
        <end position="293"/>
    </location>
</feature>
<dbReference type="AlphaFoldDB" id="A0A6A6H469"/>
<comment type="similarity">
    <text evidence="1">Belongs to the phospholipid scramblase family.</text>
</comment>
<sequence length="601" mass="63414">MYLFRWSLRLPRQSTRCYAITSKPAGPRNTVDRSRWSKSSLNKYPPRVPQRSEDSAAQSQDESPHNDKVADALRRNAENSENNLIAPVHVPEDPHGIIKERHPATSLLANSSIVVQRQLEMMNVLMGFEQANRYVIMDAAGNHIGYLAEQEHGIGNTLYRQMAKTHRSFTTHVLDREEKEVLRFHRPFSWINSRIRVYDAVGDTAPAYSNSTALRNTSTGSLVNQTSAQVSQIPPDQMRLIGEAQQQWAPLRRKYNLFLHRDASPSEPPEGIPQTTTSRDLIRSTSSSSDPSDQGTAKAFIQFAHVNEPFLSWDFSLLSANSALLGSVNRNFAGFAREIFTDTGVYALRMDAAGLAAEPRHLISQTGSSNVTDLATGEPQKTGMTLDQRAVMLAFAVSVDFDYFSRHSTGHGGFFPVWFPMGGEAAGEAGAAGAAGGAAAGEAGAAGAAGAGAGVAGDAGAIMMDGAAGSAARGMAGRATGAEGAAGAVGGAGTLAGYEAMQRGRGTAEEADDGFSTSMQDDSRREDDSRSQDVSPGPSQEHQGLSPEDSWAGDWPVRGGGGGREGGSGRGEGGGGGDWGGDGGGGGGGGGGDGDWFSDLF</sequence>